<accession>A0A919WIL0</accession>
<sequence>MSYDKLFYKDLMMLNADFSTSQQMFEFVSNELVARDFVEQSFKASIINREKNFPTGLATEYLQIAIPHTDVVHVKKPFIYVIKLEKSLPFLQMATTDKWIDVNTVFILGIKNPSKQVGLLSTIMDKFREKIFIDNFSAISNQDQMIDFLQKQFRSEE</sequence>
<dbReference type="Pfam" id="PF00359">
    <property type="entry name" value="PTS_EIIA_2"/>
    <property type="match status" value="1"/>
</dbReference>
<name>A0A919WIL0_9BACI</name>
<comment type="caution">
    <text evidence="2">The sequence shown here is derived from an EMBL/GenBank/DDBJ whole genome shotgun (WGS) entry which is preliminary data.</text>
</comment>
<dbReference type="PANTHER" id="PTHR47738">
    <property type="entry name" value="PTS SYSTEM FRUCTOSE-LIKE EIIA COMPONENT-RELATED"/>
    <property type="match status" value="1"/>
</dbReference>
<dbReference type="PROSITE" id="PS51094">
    <property type="entry name" value="PTS_EIIA_TYPE_2"/>
    <property type="match status" value="1"/>
</dbReference>
<dbReference type="InterPro" id="IPR051541">
    <property type="entry name" value="PTS_SugarTrans_NitroReg"/>
</dbReference>
<gene>
    <name evidence="2" type="ORF">J27TS8_26130</name>
</gene>
<protein>
    <submittedName>
        <fullName evidence="2">PTS galactitol transporter subunit IIA</fullName>
    </submittedName>
</protein>
<evidence type="ECO:0000313" key="3">
    <source>
        <dbReference type="Proteomes" id="UP000682111"/>
    </source>
</evidence>
<feature type="domain" description="PTS EIIA type-2" evidence="1">
    <location>
        <begin position="5"/>
        <end position="152"/>
    </location>
</feature>
<evidence type="ECO:0000313" key="2">
    <source>
        <dbReference type="EMBL" id="GIN62620.1"/>
    </source>
</evidence>
<dbReference type="InterPro" id="IPR016152">
    <property type="entry name" value="PTrfase/Anion_transptr"/>
</dbReference>
<dbReference type="SUPFAM" id="SSF55804">
    <property type="entry name" value="Phoshotransferase/anion transport protein"/>
    <property type="match status" value="1"/>
</dbReference>
<dbReference type="Proteomes" id="UP000682111">
    <property type="component" value="Unassembled WGS sequence"/>
</dbReference>
<dbReference type="RefSeq" id="WP_212933883.1">
    <property type="nucleotide sequence ID" value="NZ_BORC01000004.1"/>
</dbReference>
<keyword evidence="3" id="KW-1185">Reference proteome</keyword>
<dbReference type="EMBL" id="BORC01000004">
    <property type="protein sequence ID" value="GIN62620.1"/>
    <property type="molecule type" value="Genomic_DNA"/>
</dbReference>
<dbReference type="CDD" id="cd00211">
    <property type="entry name" value="PTS_IIA_fru"/>
    <property type="match status" value="1"/>
</dbReference>
<reference evidence="2" key="1">
    <citation type="submission" date="2021-03" db="EMBL/GenBank/DDBJ databases">
        <title>Antimicrobial resistance genes in bacteria isolated from Japanese honey, and their potential for conferring macrolide and lincosamide resistance in the American foulbrood pathogen Paenibacillus larvae.</title>
        <authorList>
            <person name="Okamoto M."/>
            <person name="Kumagai M."/>
            <person name="Kanamori H."/>
            <person name="Takamatsu D."/>
        </authorList>
    </citation>
    <scope>NUCLEOTIDE SEQUENCE</scope>
    <source>
        <strain evidence="2">J27TS8</strain>
    </source>
</reference>
<proteinExistence type="predicted"/>
<organism evidence="2 3">
    <name type="scientific">Robertmurraya siralis</name>
    <dbReference type="NCBI Taxonomy" id="77777"/>
    <lineage>
        <taxon>Bacteria</taxon>
        <taxon>Bacillati</taxon>
        <taxon>Bacillota</taxon>
        <taxon>Bacilli</taxon>
        <taxon>Bacillales</taxon>
        <taxon>Bacillaceae</taxon>
        <taxon>Robertmurraya</taxon>
    </lineage>
</organism>
<dbReference type="AlphaFoldDB" id="A0A919WIL0"/>
<dbReference type="PANTHER" id="PTHR47738:SF3">
    <property type="entry name" value="PHOSPHOTRANSFERASE SYSTEM MANNITOL_FRUCTOSE-SPECIFIC IIA DOMAIN CONTAINING PROTEIN"/>
    <property type="match status" value="1"/>
</dbReference>
<dbReference type="InterPro" id="IPR002178">
    <property type="entry name" value="PTS_EIIA_type-2_dom"/>
</dbReference>
<evidence type="ECO:0000259" key="1">
    <source>
        <dbReference type="PROSITE" id="PS51094"/>
    </source>
</evidence>
<dbReference type="Gene3D" id="3.40.930.10">
    <property type="entry name" value="Mannitol-specific EII, Chain A"/>
    <property type="match status" value="1"/>
</dbReference>